<dbReference type="EMBL" id="DPMF01000005">
    <property type="protein sequence ID" value="HCV79472.1"/>
    <property type="molecule type" value="Genomic_DNA"/>
</dbReference>
<dbReference type="SUPFAM" id="SSF69593">
    <property type="entry name" value="Glycerol-3-phosphate (1)-acyltransferase"/>
    <property type="match status" value="1"/>
</dbReference>
<accession>A0A3D5IW56</accession>
<keyword evidence="4" id="KW-0812">Transmembrane</keyword>
<dbReference type="CDD" id="cd07989">
    <property type="entry name" value="LPLAT_AGPAT-like"/>
    <property type="match status" value="1"/>
</dbReference>
<evidence type="ECO:0000256" key="4">
    <source>
        <dbReference type="SAM" id="Phobius"/>
    </source>
</evidence>
<evidence type="ECO:0000256" key="3">
    <source>
        <dbReference type="ARBA" id="ARBA00023315"/>
    </source>
</evidence>
<feature type="transmembrane region" description="Helical" evidence="4">
    <location>
        <begin position="49"/>
        <end position="69"/>
    </location>
</feature>
<comment type="pathway">
    <text evidence="1">Lipid metabolism.</text>
</comment>
<gene>
    <name evidence="6" type="ORF">DGQ38_00275</name>
</gene>
<dbReference type="Proteomes" id="UP000264330">
    <property type="component" value="Unassembled WGS sequence"/>
</dbReference>
<feature type="transmembrane region" description="Helical" evidence="4">
    <location>
        <begin position="16"/>
        <end position="37"/>
    </location>
</feature>
<dbReference type="SMART" id="SM00563">
    <property type="entry name" value="PlsC"/>
    <property type="match status" value="1"/>
</dbReference>
<evidence type="ECO:0000313" key="6">
    <source>
        <dbReference type="EMBL" id="HCV79472.1"/>
    </source>
</evidence>
<dbReference type="GO" id="GO:0006654">
    <property type="term" value="P:phosphatidic acid biosynthetic process"/>
    <property type="evidence" value="ECO:0007669"/>
    <property type="project" value="TreeGrafter"/>
</dbReference>
<dbReference type="GO" id="GO:0003841">
    <property type="term" value="F:1-acylglycerol-3-phosphate O-acyltransferase activity"/>
    <property type="evidence" value="ECO:0007669"/>
    <property type="project" value="TreeGrafter"/>
</dbReference>
<proteinExistence type="predicted"/>
<keyword evidence="4" id="KW-0472">Membrane</keyword>
<keyword evidence="3" id="KW-0012">Acyltransferase</keyword>
<dbReference type="InterPro" id="IPR002123">
    <property type="entry name" value="Plipid/glycerol_acylTrfase"/>
</dbReference>
<comment type="caution">
    <text evidence="6">The sequence shown here is derived from an EMBL/GenBank/DDBJ whole genome shotgun (WGS) entry which is preliminary data.</text>
</comment>
<evidence type="ECO:0000256" key="1">
    <source>
        <dbReference type="ARBA" id="ARBA00005189"/>
    </source>
</evidence>
<evidence type="ECO:0000259" key="5">
    <source>
        <dbReference type="SMART" id="SM00563"/>
    </source>
</evidence>
<dbReference type="AlphaFoldDB" id="A0A3D5IW56"/>
<feature type="domain" description="Phospholipid/glycerol acyltransferase" evidence="5">
    <location>
        <begin position="49"/>
        <end position="160"/>
    </location>
</feature>
<keyword evidence="2" id="KW-0808">Transferase</keyword>
<reference evidence="6 7" key="1">
    <citation type="journal article" date="2018" name="Nat. Biotechnol.">
        <title>A standardized bacterial taxonomy based on genome phylogeny substantially revises the tree of life.</title>
        <authorList>
            <person name="Parks D.H."/>
            <person name="Chuvochina M."/>
            <person name="Waite D.W."/>
            <person name="Rinke C."/>
            <person name="Skarshewski A."/>
            <person name="Chaumeil P.A."/>
            <person name="Hugenholtz P."/>
        </authorList>
    </citation>
    <scope>NUCLEOTIDE SEQUENCE [LARGE SCALE GENOMIC DNA]</scope>
    <source>
        <strain evidence="6">UBA9359</strain>
    </source>
</reference>
<dbReference type="PANTHER" id="PTHR10434:SF11">
    <property type="entry name" value="1-ACYL-SN-GLYCEROL-3-PHOSPHATE ACYLTRANSFERASE"/>
    <property type="match status" value="1"/>
</dbReference>
<dbReference type="PANTHER" id="PTHR10434">
    <property type="entry name" value="1-ACYL-SN-GLYCEROL-3-PHOSPHATE ACYLTRANSFERASE"/>
    <property type="match status" value="1"/>
</dbReference>
<evidence type="ECO:0000256" key="2">
    <source>
        <dbReference type="ARBA" id="ARBA00022679"/>
    </source>
</evidence>
<dbReference type="Pfam" id="PF01553">
    <property type="entry name" value="Acyltransferase"/>
    <property type="match status" value="1"/>
</dbReference>
<keyword evidence="4" id="KW-1133">Transmembrane helix</keyword>
<protein>
    <recommendedName>
        <fullName evidence="5">Phospholipid/glycerol acyltransferase domain-containing protein</fullName>
    </recommendedName>
</protein>
<feature type="non-terminal residue" evidence="6">
    <location>
        <position position="228"/>
    </location>
</feature>
<name>A0A3D5IW56_9FLAO</name>
<evidence type="ECO:0000313" key="7">
    <source>
        <dbReference type="Proteomes" id="UP000264330"/>
    </source>
</evidence>
<organism evidence="6 7">
    <name type="scientific">Zunongwangia profunda</name>
    <dbReference type="NCBI Taxonomy" id="398743"/>
    <lineage>
        <taxon>Bacteria</taxon>
        <taxon>Pseudomonadati</taxon>
        <taxon>Bacteroidota</taxon>
        <taxon>Flavobacteriia</taxon>
        <taxon>Flavobacteriales</taxon>
        <taxon>Flavobacteriaceae</taxon>
        <taxon>Zunongwangia</taxon>
    </lineage>
</organism>
<sequence>MSFRTKLDLIRPSPKWMRYLSGFLGLFIGALLAKITVKGRQHIPKKGPFIIASNHFNLIDAFFIVYALRRPIVFIAGSDQIIDWFNIWAVWLYGFIPANRTRLAPSTIKMASKSLKEGEILGIFPEGTIEGKGLRKPKPGVVYFSTMDKVPILPVSIYGLHESFWRYLIRGVRPKVIAQIGKPFGPYSLPKSKEKKEEILKVIGDKVMCRIAALLPSETHGIYTDDPS</sequence>